<feature type="transmembrane region" description="Helical" evidence="2">
    <location>
        <begin position="102"/>
        <end position="120"/>
    </location>
</feature>
<dbReference type="InParanoid" id="A0A1D3D4I8"/>
<evidence type="ECO:0000256" key="3">
    <source>
        <dbReference type="SAM" id="SignalP"/>
    </source>
</evidence>
<dbReference type="AlphaFoldDB" id="A0A1D3D4I8"/>
<feature type="chain" id="PRO_5008914143" description="Transmembrane protein" evidence="3">
    <location>
        <begin position="30"/>
        <end position="149"/>
    </location>
</feature>
<evidence type="ECO:0000313" key="4">
    <source>
        <dbReference type="EMBL" id="OEH78360.1"/>
    </source>
</evidence>
<evidence type="ECO:0000256" key="1">
    <source>
        <dbReference type="SAM" id="MobiDB-lite"/>
    </source>
</evidence>
<evidence type="ECO:0000313" key="5">
    <source>
        <dbReference type="Proteomes" id="UP000095192"/>
    </source>
</evidence>
<sequence length="149" mass="16538">MVKGIEMRSGARAAALVLLVAALALVCLAVGTEQHQQYFSPQSKESVPYANMDYLYHPLPEKSAYENFQMLRASATNMETRGDDFTERAIAAIRGRKKLRRYLIGAAVLVTMLVVLSRAAQLGKRPVRPAATAMPSPYRTRSRSVKLRL</sequence>
<dbReference type="EMBL" id="JROU02000768">
    <property type="protein sequence ID" value="OEH78360.1"/>
    <property type="molecule type" value="Genomic_DNA"/>
</dbReference>
<keyword evidence="2" id="KW-1133">Transmembrane helix</keyword>
<reference evidence="4 5" key="1">
    <citation type="journal article" date="2016" name="BMC Genomics">
        <title>Comparative genomics reveals Cyclospora cayetanensis possesses coccidia-like metabolism and invasion components but unique surface antigens.</title>
        <authorList>
            <person name="Liu S."/>
            <person name="Wang L."/>
            <person name="Zheng H."/>
            <person name="Xu Z."/>
            <person name="Roellig D.M."/>
            <person name="Li N."/>
            <person name="Frace M.A."/>
            <person name="Tang K."/>
            <person name="Arrowood M.J."/>
            <person name="Moss D.M."/>
            <person name="Zhang L."/>
            <person name="Feng Y."/>
            <person name="Xiao L."/>
        </authorList>
    </citation>
    <scope>NUCLEOTIDE SEQUENCE [LARGE SCALE GENOMIC DNA]</scope>
    <source>
        <strain evidence="4 5">CHN_HEN01</strain>
    </source>
</reference>
<accession>A0A1D3D4I8</accession>
<evidence type="ECO:0008006" key="6">
    <source>
        <dbReference type="Google" id="ProtNLM"/>
    </source>
</evidence>
<feature type="signal peptide" evidence="3">
    <location>
        <begin position="1"/>
        <end position="29"/>
    </location>
</feature>
<organism evidence="4 5">
    <name type="scientific">Cyclospora cayetanensis</name>
    <dbReference type="NCBI Taxonomy" id="88456"/>
    <lineage>
        <taxon>Eukaryota</taxon>
        <taxon>Sar</taxon>
        <taxon>Alveolata</taxon>
        <taxon>Apicomplexa</taxon>
        <taxon>Conoidasida</taxon>
        <taxon>Coccidia</taxon>
        <taxon>Eucoccidiorida</taxon>
        <taxon>Eimeriorina</taxon>
        <taxon>Eimeriidae</taxon>
        <taxon>Cyclospora</taxon>
    </lineage>
</organism>
<keyword evidence="5" id="KW-1185">Reference proteome</keyword>
<keyword evidence="3" id="KW-0732">Signal</keyword>
<keyword evidence="2" id="KW-0812">Transmembrane</keyword>
<proteinExistence type="predicted"/>
<protein>
    <recommendedName>
        <fullName evidence="6">Transmembrane protein</fullName>
    </recommendedName>
</protein>
<dbReference type="VEuPathDB" id="ToxoDB:cyc_06598"/>
<gene>
    <name evidence="4" type="ORF">cyc_06598</name>
</gene>
<name>A0A1D3D4I8_9EIME</name>
<comment type="caution">
    <text evidence="4">The sequence shown here is derived from an EMBL/GenBank/DDBJ whole genome shotgun (WGS) entry which is preliminary data.</text>
</comment>
<feature type="compositionally biased region" description="Basic residues" evidence="1">
    <location>
        <begin position="140"/>
        <end position="149"/>
    </location>
</feature>
<feature type="region of interest" description="Disordered" evidence="1">
    <location>
        <begin position="128"/>
        <end position="149"/>
    </location>
</feature>
<keyword evidence="2" id="KW-0472">Membrane</keyword>
<evidence type="ECO:0000256" key="2">
    <source>
        <dbReference type="SAM" id="Phobius"/>
    </source>
</evidence>
<dbReference type="Proteomes" id="UP000095192">
    <property type="component" value="Unassembled WGS sequence"/>
</dbReference>